<evidence type="ECO:0000313" key="11">
    <source>
        <dbReference type="Proteomes" id="UP000682403"/>
    </source>
</evidence>
<dbReference type="SMART" id="SM00862">
    <property type="entry name" value="Trans_reg_C"/>
    <property type="match status" value="1"/>
</dbReference>
<dbReference type="PANTHER" id="PTHR48111:SF1">
    <property type="entry name" value="TWO-COMPONENT RESPONSE REGULATOR ORR33"/>
    <property type="match status" value="1"/>
</dbReference>
<keyword evidence="4 7" id="KW-0238">DNA-binding</keyword>
<dbReference type="PANTHER" id="PTHR48111">
    <property type="entry name" value="REGULATOR OF RPOS"/>
    <property type="match status" value="1"/>
</dbReference>
<dbReference type="InterPro" id="IPR039420">
    <property type="entry name" value="WalR-like"/>
</dbReference>
<dbReference type="Gene3D" id="3.40.50.2300">
    <property type="match status" value="1"/>
</dbReference>
<evidence type="ECO:0000256" key="7">
    <source>
        <dbReference type="PROSITE-ProRule" id="PRU01091"/>
    </source>
</evidence>
<comment type="caution">
    <text evidence="10">The sequence shown here is derived from an EMBL/GenBank/DDBJ whole genome shotgun (WGS) entry which is preliminary data.</text>
</comment>
<dbReference type="SUPFAM" id="SSF52172">
    <property type="entry name" value="CheY-like"/>
    <property type="match status" value="1"/>
</dbReference>
<evidence type="ECO:0000256" key="6">
    <source>
        <dbReference type="PROSITE-ProRule" id="PRU00169"/>
    </source>
</evidence>
<dbReference type="PROSITE" id="PS51755">
    <property type="entry name" value="OMPR_PHOB"/>
    <property type="match status" value="1"/>
</dbReference>
<protein>
    <submittedName>
        <fullName evidence="10">Response regulator transcription factor</fullName>
    </submittedName>
</protein>
<sequence length="229" mass="26020">MNKTILVAEDEETISRVLSVYLKHEGYEVLQAFNGNDAVAVFREKTPDLVLLDVMLPGMEGWEVLLEIRKMSACPVIMLTALGDIDYKLKGLNQGADDYISKPFIGEEVIARVNAVMRRSSKILESDNRKQIGNLSIHFDSHLVTIDGEFVILTPKDLSLLIFLAERPNRTFTREDLIEHVWGMDYEGSDRAVDLAVKRIRQALVHWSSAYGEIRTLRGLGYQFSVYEK</sequence>
<dbReference type="Pfam" id="PF00486">
    <property type="entry name" value="Trans_reg_C"/>
    <property type="match status" value="1"/>
</dbReference>
<dbReference type="Pfam" id="PF00072">
    <property type="entry name" value="Response_reg"/>
    <property type="match status" value="1"/>
</dbReference>
<evidence type="ECO:0000256" key="4">
    <source>
        <dbReference type="ARBA" id="ARBA00023125"/>
    </source>
</evidence>
<dbReference type="Gene3D" id="6.10.250.690">
    <property type="match status" value="1"/>
</dbReference>
<dbReference type="RefSeq" id="WP_211556237.1">
    <property type="nucleotide sequence ID" value="NZ_JAGVRK010000001.1"/>
</dbReference>
<evidence type="ECO:0000259" key="9">
    <source>
        <dbReference type="PROSITE" id="PS51755"/>
    </source>
</evidence>
<evidence type="ECO:0000313" key="10">
    <source>
        <dbReference type="EMBL" id="MBS2967640.1"/>
    </source>
</evidence>
<evidence type="ECO:0000256" key="1">
    <source>
        <dbReference type="ARBA" id="ARBA00022553"/>
    </source>
</evidence>
<feature type="domain" description="Response regulatory" evidence="8">
    <location>
        <begin position="4"/>
        <end position="117"/>
    </location>
</feature>
<evidence type="ECO:0000259" key="8">
    <source>
        <dbReference type="PROSITE" id="PS50110"/>
    </source>
</evidence>
<reference evidence="10 11" key="1">
    <citation type="submission" date="2021-04" db="EMBL/GenBank/DDBJ databases">
        <title>Metabacillus sp. strain KIGAM252 whole genome sequence.</title>
        <authorList>
            <person name="Seo M.-J."/>
            <person name="Cho E.-S."/>
            <person name="Hwang C.Y."/>
            <person name="Yoon D.J."/>
        </authorList>
    </citation>
    <scope>NUCLEOTIDE SEQUENCE [LARGE SCALE GENOMIC DNA]</scope>
    <source>
        <strain evidence="10 11">KIGAM252</strain>
    </source>
</reference>
<dbReference type="InterPro" id="IPR001867">
    <property type="entry name" value="OmpR/PhoB-type_DNA-bd"/>
</dbReference>
<dbReference type="InterPro" id="IPR036388">
    <property type="entry name" value="WH-like_DNA-bd_sf"/>
</dbReference>
<dbReference type="CDD" id="cd00383">
    <property type="entry name" value="trans_reg_C"/>
    <property type="match status" value="1"/>
</dbReference>
<keyword evidence="5" id="KW-0804">Transcription</keyword>
<keyword evidence="3" id="KW-0805">Transcription regulation</keyword>
<evidence type="ECO:0000256" key="5">
    <source>
        <dbReference type="ARBA" id="ARBA00023163"/>
    </source>
</evidence>
<dbReference type="Proteomes" id="UP000682403">
    <property type="component" value="Unassembled WGS sequence"/>
</dbReference>
<dbReference type="InterPro" id="IPR011006">
    <property type="entry name" value="CheY-like_superfamily"/>
</dbReference>
<feature type="modified residue" description="4-aspartylphosphate" evidence="6">
    <location>
        <position position="53"/>
    </location>
</feature>
<gene>
    <name evidence="10" type="ORF">J9317_02490</name>
</gene>
<dbReference type="CDD" id="cd17574">
    <property type="entry name" value="REC_OmpR"/>
    <property type="match status" value="1"/>
</dbReference>
<keyword evidence="1 6" id="KW-0597">Phosphoprotein</keyword>
<accession>A0ABS5LA91</accession>
<proteinExistence type="predicted"/>
<evidence type="ECO:0000256" key="3">
    <source>
        <dbReference type="ARBA" id="ARBA00023015"/>
    </source>
</evidence>
<keyword evidence="11" id="KW-1185">Reference proteome</keyword>
<dbReference type="InterPro" id="IPR001789">
    <property type="entry name" value="Sig_transdc_resp-reg_receiver"/>
</dbReference>
<dbReference type="EMBL" id="JAGVRK010000001">
    <property type="protein sequence ID" value="MBS2967640.1"/>
    <property type="molecule type" value="Genomic_DNA"/>
</dbReference>
<dbReference type="SMART" id="SM00448">
    <property type="entry name" value="REC"/>
    <property type="match status" value="1"/>
</dbReference>
<dbReference type="PROSITE" id="PS50110">
    <property type="entry name" value="RESPONSE_REGULATORY"/>
    <property type="match status" value="1"/>
</dbReference>
<dbReference type="Gene3D" id="1.10.10.10">
    <property type="entry name" value="Winged helix-like DNA-binding domain superfamily/Winged helix DNA-binding domain"/>
    <property type="match status" value="1"/>
</dbReference>
<keyword evidence="2" id="KW-0902">Two-component regulatory system</keyword>
<feature type="domain" description="OmpR/PhoB-type" evidence="9">
    <location>
        <begin position="127"/>
        <end position="226"/>
    </location>
</feature>
<organism evidence="10 11">
    <name type="scientific">Metabacillus flavus</name>
    <dbReference type="NCBI Taxonomy" id="2823519"/>
    <lineage>
        <taxon>Bacteria</taxon>
        <taxon>Bacillati</taxon>
        <taxon>Bacillota</taxon>
        <taxon>Bacilli</taxon>
        <taxon>Bacillales</taxon>
        <taxon>Bacillaceae</taxon>
        <taxon>Metabacillus</taxon>
    </lineage>
</organism>
<feature type="DNA-binding region" description="OmpR/PhoB-type" evidence="7">
    <location>
        <begin position="127"/>
        <end position="226"/>
    </location>
</feature>
<evidence type="ECO:0000256" key="2">
    <source>
        <dbReference type="ARBA" id="ARBA00023012"/>
    </source>
</evidence>
<name>A0ABS5LA91_9BACI</name>